<dbReference type="UniPathway" id="UPA00664"/>
<dbReference type="Proteomes" id="UP000309544">
    <property type="component" value="Unassembled WGS sequence"/>
</dbReference>
<keyword evidence="4 7" id="KW-0812">Transmembrane</keyword>
<dbReference type="AlphaFoldDB" id="A0A5C4S0T9"/>
<evidence type="ECO:0000313" key="8">
    <source>
        <dbReference type="EMBL" id="TNJ37024.1"/>
    </source>
</evidence>
<dbReference type="RefSeq" id="WP_139626486.1">
    <property type="nucleotide sequence ID" value="NZ_VDCI01000003.1"/>
</dbReference>
<organism evidence="8 9">
    <name type="scientific">Prosthecochloris vibrioformis</name>
    <name type="common">Chlorobium vibrioforme</name>
    <dbReference type="NCBI Taxonomy" id="1098"/>
    <lineage>
        <taxon>Bacteria</taxon>
        <taxon>Pseudomonadati</taxon>
        <taxon>Chlorobiota</taxon>
        <taxon>Chlorobiia</taxon>
        <taxon>Chlorobiales</taxon>
        <taxon>Chlorobiaceae</taxon>
        <taxon>Prosthecochloris</taxon>
    </lineage>
</organism>
<feature type="transmembrane region" description="Helical" evidence="7">
    <location>
        <begin position="65"/>
        <end position="88"/>
    </location>
</feature>
<dbReference type="HAMAP" id="MF_01147">
    <property type="entry name" value="Lgt"/>
    <property type="match status" value="1"/>
</dbReference>
<dbReference type="PROSITE" id="PS01311">
    <property type="entry name" value="LGT"/>
    <property type="match status" value="1"/>
</dbReference>
<evidence type="ECO:0000256" key="2">
    <source>
        <dbReference type="ARBA" id="ARBA00022475"/>
    </source>
</evidence>
<protein>
    <recommendedName>
        <fullName evidence="7">Phosphatidylglycerol--prolipoprotein diacylglyceryl transferase</fullName>
        <ecNumber evidence="7">2.5.1.145</ecNumber>
    </recommendedName>
</protein>
<gene>
    <name evidence="7" type="primary">lgt</name>
    <name evidence="8" type="ORF">FGF68_05475</name>
</gene>
<feature type="binding site" evidence="7">
    <location>
        <position position="158"/>
    </location>
    <ligand>
        <name>a 1,2-diacyl-sn-glycero-3-phospho-(1'-sn-glycerol)</name>
        <dbReference type="ChEBI" id="CHEBI:64716"/>
    </ligand>
</feature>
<dbReference type="PANTHER" id="PTHR30589">
    <property type="entry name" value="PROLIPOPROTEIN DIACYLGLYCERYL TRANSFERASE"/>
    <property type="match status" value="1"/>
</dbReference>
<dbReference type="GO" id="GO:0042158">
    <property type="term" value="P:lipoprotein biosynthetic process"/>
    <property type="evidence" value="ECO:0007669"/>
    <property type="project" value="UniProtKB-UniRule"/>
</dbReference>
<feature type="transmembrane region" description="Helical" evidence="7">
    <location>
        <begin position="108"/>
        <end position="132"/>
    </location>
</feature>
<comment type="subcellular location">
    <subcellularLocation>
        <location evidence="7">Cell membrane</location>
        <topology evidence="7">Multi-pass membrane protein</topology>
    </subcellularLocation>
</comment>
<feature type="transmembrane region" description="Helical" evidence="7">
    <location>
        <begin position="248"/>
        <end position="273"/>
    </location>
</feature>
<evidence type="ECO:0000256" key="3">
    <source>
        <dbReference type="ARBA" id="ARBA00022679"/>
    </source>
</evidence>
<keyword evidence="2 7" id="KW-1003">Cell membrane</keyword>
<evidence type="ECO:0000256" key="1">
    <source>
        <dbReference type="ARBA" id="ARBA00007150"/>
    </source>
</evidence>
<comment type="caution">
    <text evidence="8">The sequence shown here is derived from an EMBL/GenBank/DDBJ whole genome shotgun (WGS) entry which is preliminary data.</text>
</comment>
<comment type="catalytic activity">
    <reaction evidence="7">
        <text>L-cysteinyl-[prolipoprotein] + a 1,2-diacyl-sn-glycero-3-phospho-(1'-sn-glycerol) = an S-1,2-diacyl-sn-glyceryl-L-cysteinyl-[prolipoprotein] + sn-glycerol 1-phosphate + H(+)</text>
        <dbReference type="Rhea" id="RHEA:56712"/>
        <dbReference type="Rhea" id="RHEA-COMP:14679"/>
        <dbReference type="Rhea" id="RHEA-COMP:14680"/>
        <dbReference type="ChEBI" id="CHEBI:15378"/>
        <dbReference type="ChEBI" id="CHEBI:29950"/>
        <dbReference type="ChEBI" id="CHEBI:57685"/>
        <dbReference type="ChEBI" id="CHEBI:64716"/>
        <dbReference type="ChEBI" id="CHEBI:140658"/>
        <dbReference type="EC" id="2.5.1.145"/>
    </reaction>
</comment>
<keyword evidence="6 7" id="KW-0472">Membrane</keyword>
<dbReference type="EC" id="2.5.1.145" evidence="7"/>
<keyword evidence="9" id="KW-1185">Reference proteome</keyword>
<dbReference type="InterPro" id="IPR001640">
    <property type="entry name" value="Lgt"/>
</dbReference>
<reference evidence="8 9" key="1">
    <citation type="submission" date="2019-05" db="EMBL/GenBank/DDBJ databases">
        <title>Draft Whole-Genome sequence of the green sulfur bacterium Prosthecochloris vibrioformis DSM 260.</title>
        <authorList>
            <person name="Meyer T.E."/>
            <person name="Kyndt J.A."/>
        </authorList>
    </citation>
    <scope>NUCLEOTIDE SEQUENCE [LARGE SCALE GENOMIC DNA]</scope>
    <source>
        <strain evidence="8 9">DSM 260</strain>
    </source>
</reference>
<dbReference type="NCBIfam" id="TIGR00544">
    <property type="entry name" value="lgt"/>
    <property type="match status" value="1"/>
</dbReference>
<dbReference type="EMBL" id="VDCI01000003">
    <property type="protein sequence ID" value="TNJ37024.1"/>
    <property type="molecule type" value="Genomic_DNA"/>
</dbReference>
<feature type="transmembrane region" description="Helical" evidence="7">
    <location>
        <begin position="218"/>
        <end position="236"/>
    </location>
</feature>
<dbReference type="GO" id="GO:0008961">
    <property type="term" value="F:phosphatidylglycerol-prolipoprotein diacylglyceryl transferase activity"/>
    <property type="evidence" value="ECO:0007669"/>
    <property type="project" value="UniProtKB-UniRule"/>
</dbReference>
<accession>A0A5C4S0T9</accession>
<dbReference type="GO" id="GO:0005886">
    <property type="term" value="C:plasma membrane"/>
    <property type="evidence" value="ECO:0007669"/>
    <property type="project" value="UniProtKB-SubCell"/>
</dbReference>
<evidence type="ECO:0000256" key="5">
    <source>
        <dbReference type="ARBA" id="ARBA00022989"/>
    </source>
</evidence>
<evidence type="ECO:0000256" key="4">
    <source>
        <dbReference type="ARBA" id="ARBA00022692"/>
    </source>
</evidence>
<keyword evidence="3 7" id="KW-0808">Transferase</keyword>
<comment type="function">
    <text evidence="7">Catalyzes the transfer of the diacylglyceryl group from phosphatidylglycerol to the sulfhydryl group of the N-terminal cysteine of a prolipoprotein, the first step in the formation of mature lipoproteins.</text>
</comment>
<comment type="similarity">
    <text evidence="1 7">Belongs to the Lgt family.</text>
</comment>
<dbReference type="PANTHER" id="PTHR30589:SF0">
    <property type="entry name" value="PHOSPHATIDYLGLYCEROL--PROLIPOPROTEIN DIACYLGLYCERYL TRANSFERASE"/>
    <property type="match status" value="1"/>
</dbReference>
<dbReference type="Pfam" id="PF01790">
    <property type="entry name" value="LGT"/>
    <property type="match status" value="1"/>
</dbReference>
<feature type="transmembrane region" description="Helical" evidence="7">
    <location>
        <begin position="20"/>
        <end position="44"/>
    </location>
</feature>
<comment type="pathway">
    <text evidence="7">Protein modification; lipoprotein biosynthesis (diacylglyceryl transfer).</text>
</comment>
<evidence type="ECO:0000256" key="7">
    <source>
        <dbReference type="HAMAP-Rule" id="MF_01147"/>
    </source>
</evidence>
<keyword evidence="8" id="KW-0449">Lipoprotein</keyword>
<evidence type="ECO:0000313" key="9">
    <source>
        <dbReference type="Proteomes" id="UP000309544"/>
    </source>
</evidence>
<sequence>MHDFVYWWQTLPYKMDPVIFTFGPLAVRWYGMMYIVAFAVVFLLTRYRLNHDKLPRRDGTFVSDALTWAMIGVLLGGRFGYLLFYGFSDFIANPIGSLLPFSLNGGCSIQGISGMSFHGGLIGVTVALYLFSRSRQEDFLAVTDLFIPSLPLGYMFGRLGNFINGELWGRVTESSIGMYFPMAPGTSLRHPSQLYEAFFEGIVLFVLLWAIRRKSPFPGFLSAIYLIGYATVRFFIEFYREPDAHLGLVFSGMSMGQLLCLVMLAAGALLLFLGRRRQAGNKQ</sequence>
<keyword evidence="5 7" id="KW-1133">Transmembrane helix</keyword>
<proteinExistence type="inferred from homology"/>
<evidence type="ECO:0000256" key="6">
    <source>
        <dbReference type="ARBA" id="ARBA00023136"/>
    </source>
</evidence>
<name>A0A5C4S0T9_PROVB</name>